<sequence>MPGRLRRCRHSGKRMRFSPSGRTRRRSLQRGEALCRAQRQPSMIMMMFLAHLSLREWQAKEEEQEYQENGENEDFVAARMTVVKPLLLQILQQIDGSFLVRTSVVAFIFMSQKDMVCFHEFYISSWSGMSSGVTQRRLAHSHQIRKRILRMKTMMSRRNSLRLTEKDLFDENHR</sequence>
<evidence type="ECO:0000313" key="3">
    <source>
        <dbReference type="Proteomes" id="UP000221165"/>
    </source>
</evidence>
<gene>
    <name evidence="2" type="ORF">CSUI_006030</name>
</gene>
<dbReference type="GeneID" id="94429406"/>
<evidence type="ECO:0000256" key="1">
    <source>
        <dbReference type="SAM" id="MobiDB-lite"/>
    </source>
</evidence>
<keyword evidence="3" id="KW-1185">Reference proteome</keyword>
<feature type="region of interest" description="Disordered" evidence="1">
    <location>
        <begin position="1"/>
        <end position="28"/>
    </location>
</feature>
<evidence type="ECO:0000313" key="2">
    <source>
        <dbReference type="EMBL" id="PHJ20135.1"/>
    </source>
</evidence>
<accession>A0A2C6KVE8</accession>
<organism evidence="2 3">
    <name type="scientific">Cystoisospora suis</name>
    <dbReference type="NCBI Taxonomy" id="483139"/>
    <lineage>
        <taxon>Eukaryota</taxon>
        <taxon>Sar</taxon>
        <taxon>Alveolata</taxon>
        <taxon>Apicomplexa</taxon>
        <taxon>Conoidasida</taxon>
        <taxon>Coccidia</taxon>
        <taxon>Eucoccidiorida</taxon>
        <taxon>Eimeriorina</taxon>
        <taxon>Sarcocystidae</taxon>
        <taxon>Cystoisospora</taxon>
    </lineage>
</organism>
<dbReference type="VEuPathDB" id="ToxoDB:CSUI_006030"/>
<dbReference type="Proteomes" id="UP000221165">
    <property type="component" value="Unassembled WGS sequence"/>
</dbReference>
<name>A0A2C6KVE8_9APIC</name>
<dbReference type="RefSeq" id="XP_067921826.1">
    <property type="nucleotide sequence ID" value="XM_068066195.1"/>
</dbReference>
<protein>
    <submittedName>
        <fullName evidence="2">Uncharacterized protein</fullName>
    </submittedName>
</protein>
<proteinExistence type="predicted"/>
<dbReference type="AlphaFoldDB" id="A0A2C6KVE8"/>
<dbReference type="EMBL" id="MIGC01003009">
    <property type="protein sequence ID" value="PHJ20135.1"/>
    <property type="molecule type" value="Genomic_DNA"/>
</dbReference>
<comment type="caution">
    <text evidence="2">The sequence shown here is derived from an EMBL/GenBank/DDBJ whole genome shotgun (WGS) entry which is preliminary data.</text>
</comment>
<reference evidence="2 3" key="1">
    <citation type="journal article" date="2017" name="Int. J. Parasitol.">
        <title>The genome of the protozoan parasite Cystoisospora suis and a reverse vaccinology approach to identify vaccine candidates.</title>
        <authorList>
            <person name="Palmieri N."/>
            <person name="Shrestha A."/>
            <person name="Ruttkowski B."/>
            <person name="Beck T."/>
            <person name="Vogl C."/>
            <person name="Tomley F."/>
            <person name="Blake D.P."/>
            <person name="Joachim A."/>
        </authorList>
    </citation>
    <scope>NUCLEOTIDE SEQUENCE [LARGE SCALE GENOMIC DNA]</scope>
    <source>
        <strain evidence="2 3">Wien I</strain>
    </source>
</reference>